<dbReference type="OMA" id="NWRAENH"/>
<keyword evidence="1" id="KW-0863">Zinc-finger</keyword>
<feature type="region of interest" description="Disordered" evidence="2">
    <location>
        <begin position="195"/>
        <end position="252"/>
    </location>
</feature>
<organism evidence="4 5">
    <name type="scientific">Arthroderma otae (strain ATCC MYA-4605 / CBS 113480)</name>
    <name type="common">Microsporum canis</name>
    <dbReference type="NCBI Taxonomy" id="554155"/>
    <lineage>
        <taxon>Eukaryota</taxon>
        <taxon>Fungi</taxon>
        <taxon>Dikarya</taxon>
        <taxon>Ascomycota</taxon>
        <taxon>Pezizomycotina</taxon>
        <taxon>Eurotiomycetes</taxon>
        <taxon>Eurotiomycetidae</taxon>
        <taxon>Onygenales</taxon>
        <taxon>Arthrodermataceae</taxon>
        <taxon>Microsporum</taxon>
    </lineage>
</organism>
<feature type="compositionally biased region" description="Basic and acidic residues" evidence="2">
    <location>
        <begin position="207"/>
        <end position="222"/>
    </location>
</feature>
<dbReference type="GO" id="GO:0008270">
    <property type="term" value="F:zinc ion binding"/>
    <property type="evidence" value="ECO:0007669"/>
    <property type="project" value="UniProtKB-KW"/>
</dbReference>
<proteinExistence type="predicted"/>
<feature type="domain" description="C3H1-type" evidence="3">
    <location>
        <begin position="144"/>
        <end position="173"/>
    </location>
</feature>
<protein>
    <submittedName>
        <fullName evidence="4">C-x8-C-x5-C-x3-H type zinc finger protein</fullName>
    </submittedName>
</protein>
<feature type="region of interest" description="Disordered" evidence="2">
    <location>
        <begin position="497"/>
        <end position="548"/>
    </location>
</feature>
<feature type="region of interest" description="Disordered" evidence="2">
    <location>
        <begin position="424"/>
        <end position="462"/>
    </location>
</feature>
<dbReference type="AlphaFoldDB" id="C5FEB9"/>
<feature type="compositionally biased region" description="Basic residues" evidence="2">
    <location>
        <begin position="437"/>
        <end position="449"/>
    </location>
</feature>
<dbReference type="OrthoDB" id="5355510at2759"/>
<evidence type="ECO:0000259" key="3">
    <source>
        <dbReference type="PROSITE" id="PS50103"/>
    </source>
</evidence>
<dbReference type="STRING" id="554155.C5FEB9"/>
<evidence type="ECO:0000313" key="5">
    <source>
        <dbReference type="Proteomes" id="UP000002035"/>
    </source>
</evidence>
<keyword evidence="1" id="KW-0862">Zinc</keyword>
<feature type="zinc finger region" description="C3H1-type" evidence="1">
    <location>
        <begin position="144"/>
        <end position="173"/>
    </location>
</feature>
<dbReference type="GeneID" id="9228312"/>
<feature type="compositionally biased region" description="Polar residues" evidence="2">
    <location>
        <begin position="497"/>
        <end position="515"/>
    </location>
</feature>
<dbReference type="HOGENOM" id="CLU_465361_0_0_1"/>
<dbReference type="Proteomes" id="UP000002035">
    <property type="component" value="Unassembled WGS sequence"/>
</dbReference>
<dbReference type="VEuPathDB" id="FungiDB:MCYG_01041"/>
<reference evidence="5" key="1">
    <citation type="journal article" date="2012" name="MBio">
        <title>Comparative genome analysis of Trichophyton rubrum and related dermatophytes reveals candidate genes involved in infection.</title>
        <authorList>
            <person name="Martinez D.A."/>
            <person name="Oliver B.G."/>
            <person name="Graeser Y."/>
            <person name="Goldberg J.M."/>
            <person name="Li W."/>
            <person name="Martinez-Rossi N.M."/>
            <person name="Monod M."/>
            <person name="Shelest E."/>
            <person name="Barton R.C."/>
            <person name="Birch E."/>
            <person name="Brakhage A.A."/>
            <person name="Chen Z."/>
            <person name="Gurr S.J."/>
            <person name="Heiman D."/>
            <person name="Heitman J."/>
            <person name="Kosti I."/>
            <person name="Rossi A."/>
            <person name="Saif S."/>
            <person name="Samalova M."/>
            <person name="Saunders C.W."/>
            <person name="Shea T."/>
            <person name="Summerbell R.C."/>
            <person name="Xu J."/>
            <person name="Young S."/>
            <person name="Zeng Q."/>
            <person name="Birren B.W."/>
            <person name="Cuomo C.A."/>
            <person name="White T.C."/>
        </authorList>
    </citation>
    <scope>NUCLEOTIDE SEQUENCE [LARGE SCALE GENOMIC DNA]</scope>
    <source>
        <strain evidence="5">ATCC MYA-4605 / CBS 113480</strain>
    </source>
</reference>
<gene>
    <name evidence="4" type="ORF">MCYG_01041</name>
</gene>
<dbReference type="PROSITE" id="PS50103">
    <property type="entry name" value="ZF_C3H1"/>
    <property type="match status" value="1"/>
</dbReference>
<dbReference type="EMBL" id="DS995701">
    <property type="protein sequence ID" value="EEQ28153.1"/>
    <property type="molecule type" value="Genomic_DNA"/>
</dbReference>
<keyword evidence="1" id="KW-0479">Metal-binding</keyword>
<feature type="compositionally biased region" description="Polar residues" evidence="2">
    <location>
        <begin position="424"/>
        <end position="434"/>
    </location>
</feature>
<dbReference type="RefSeq" id="XP_002850937.1">
    <property type="nucleotide sequence ID" value="XM_002850891.1"/>
</dbReference>
<sequence length="571" mass="61723">MAMPLRPLHFLSREDGTLTALVAVDELPHYISIRGVPRTLNHSDTQGMTSLGTVKSRGQFYLLDNAIQHASKAIGDKSNNPSRLLMPGRGLDGFAQLSIAPQSSIADPSMAQNPEWAHMATGGTQLIKHNPGHRHGKGGQNGNASKKEYCSFWLRHGECDYQQQGCIFKHEMPTDKPTLDKLGLRDIPRWYRDKHGVKGLGGAGGRTRQEGNGRNWRAENHHHPVPTPAAHGNRTMTTEPAEERYKANPTPPQPPAMPGLPHGHPAIYNGIPVTAHLTPLGLPTPGGLSVNMAVNQPLEASKFTNRCDLISIDEFRKTPTPEHMVQGRVKGGLGNFAGHHLHGKVDLMDHSYPNGTGLSAVRTNGFNDLKGLDTVSHNNAMHSHSYGPSSMPIPGSNSLWTMGENEGDSWNLMPLTPFPPVVGATSTNQPNGLGSQLKKKAQRSRRLYQRRQSIDGQEADEEKNLRVTTVTPINTAVPNPDLKNGVTGAISPCFSPHPQSGSYASSPCSPRSGATTGRYADNLDFRGNGNHKYASRGSPNSTESANTNGGTNYDLFDLGLNSPVTLSAKHI</sequence>
<evidence type="ECO:0000256" key="1">
    <source>
        <dbReference type="PROSITE-ProRule" id="PRU00723"/>
    </source>
</evidence>
<keyword evidence="5" id="KW-1185">Reference proteome</keyword>
<evidence type="ECO:0000256" key="2">
    <source>
        <dbReference type="SAM" id="MobiDB-lite"/>
    </source>
</evidence>
<dbReference type="InterPro" id="IPR000571">
    <property type="entry name" value="Znf_CCCH"/>
</dbReference>
<feature type="compositionally biased region" description="Polar residues" evidence="2">
    <location>
        <begin position="537"/>
        <end position="548"/>
    </location>
</feature>
<dbReference type="eggNOG" id="ENOG502ST3I">
    <property type="taxonomic scope" value="Eukaryota"/>
</dbReference>
<accession>C5FEB9</accession>
<evidence type="ECO:0000313" key="4">
    <source>
        <dbReference type="EMBL" id="EEQ28153.1"/>
    </source>
</evidence>
<name>C5FEB9_ARTOC</name>